<evidence type="ECO:0000256" key="6">
    <source>
        <dbReference type="ARBA" id="ARBA00022989"/>
    </source>
</evidence>
<keyword evidence="6 8" id="KW-1133">Transmembrane helix</keyword>
<evidence type="ECO:0000256" key="8">
    <source>
        <dbReference type="RuleBase" id="RU004914"/>
    </source>
</evidence>
<feature type="region of interest" description="Disordered" evidence="9">
    <location>
        <begin position="63"/>
        <end position="101"/>
    </location>
</feature>
<proteinExistence type="inferred from homology"/>
<accession>A0A9Q1BS37</accession>
<comment type="similarity">
    <text evidence="2 8">Belongs to the multi antimicrobial extrusion (MATE) (TC 2.A.66.1) family.</text>
</comment>
<feature type="transmembrane region" description="Helical" evidence="8">
    <location>
        <begin position="246"/>
        <end position="271"/>
    </location>
</feature>
<feature type="compositionally biased region" description="Polar residues" evidence="9">
    <location>
        <begin position="11"/>
        <end position="27"/>
    </location>
</feature>
<dbReference type="InterPro" id="IPR052031">
    <property type="entry name" value="Membrane_Transporter-Flippase"/>
</dbReference>
<comment type="caution">
    <text evidence="10">The sequence shown here is derived from an EMBL/GenBank/DDBJ whole genome shotgun (WGS) entry which is preliminary data.</text>
</comment>
<keyword evidence="7 8" id="KW-0472">Membrane</keyword>
<evidence type="ECO:0000256" key="9">
    <source>
        <dbReference type="SAM" id="MobiDB-lite"/>
    </source>
</evidence>
<evidence type="ECO:0000313" key="11">
    <source>
        <dbReference type="Proteomes" id="UP001152320"/>
    </source>
</evidence>
<feature type="transmembrane region" description="Helical" evidence="8">
    <location>
        <begin position="524"/>
        <end position="550"/>
    </location>
</feature>
<dbReference type="NCBIfam" id="NF045539">
    <property type="entry name" value="MATE_efflux1"/>
    <property type="match status" value="1"/>
</dbReference>
<dbReference type="AlphaFoldDB" id="A0A9Q1BS37"/>
<feature type="transmembrane region" description="Helical" evidence="8">
    <location>
        <begin position="495"/>
        <end position="518"/>
    </location>
</feature>
<evidence type="ECO:0000256" key="5">
    <source>
        <dbReference type="ARBA" id="ARBA00022692"/>
    </source>
</evidence>
<dbReference type="InterPro" id="IPR002528">
    <property type="entry name" value="MATE_fam"/>
</dbReference>
<keyword evidence="5 8" id="KW-0812">Transmembrane</keyword>
<organism evidence="10 11">
    <name type="scientific">Holothuria leucospilota</name>
    <name type="common">Black long sea cucumber</name>
    <name type="synonym">Mertensiothuria leucospilota</name>
    <dbReference type="NCBI Taxonomy" id="206669"/>
    <lineage>
        <taxon>Eukaryota</taxon>
        <taxon>Metazoa</taxon>
        <taxon>Echinodermata</taxon>
        <taxon>Eleutherozoa</taxon>
        <taxon>Echinozoa</taxon>
        <taxon>Holothuroidea</taxon>
        <taxon>Aspidochirotacea</taxon>
        <taxon>Aspidochirotida</taxon>
        <taxon>Holothuriidae</taxon>
        <taxon>Holothuria</taxon>
    </lineage>
</organism>
<comment type="caution">
    <text evidence="8">Lacks conserved residue(s) required for the propagation of feature annotation.</text>
</comment>
<dbReference type="GO" id="GO:0042910">
    <property type="term" value="F:xenobiotic transmembrane transporter activity"/>
    <property type="evidence" value="ECO:0007669"/>
    <property type="project" value="InterPro"/>
</dbReference>
<dbReference type="EMBL" id="JAIZAY010000012">
    <property type="protein sequence ID" value="KAJ8032118.1"/>
    <property type="molecule type" value="Genomic_DNA"/>
</dbReference>
<dbReference type="Pfam" id="PF01554">
    <property type="entry name" value="MatE"/>
    <property type="match status" value="1"/>
</dbReference>
<dbReference type="GO" id="GO:0015297">
    <property type="term" value="F:antiporter activity"/>
    <property type="evidence" value="ECO:0007669"/>
    <property type="project" value="InterPro"/>
</dbReference>
<feature type="transmembrane region" description="Helical" evidence="8">
    <location>
        <begin position="465"/>
        <end position="483"/>
    </location>
</feature>
<comment type="subcellular location">
    <subcellularLocation>
        <location evidence="1">Cell membrane</location>
        <topology evidence="1">Multi-pass membrane protein</topology>
    </subcellularLocation>
</comment>
<name>A0A9Q1BS37_HOLLE</name>
<protein>
    <recommendedName>
        <fullName evidence="8">Multidrug and toxin extrusion protein</fullName>
    </recommendedName>
</protein>
<dbReference type="PANTHER" id="PTHR43549">
    <property type="entry name" value="MULTIDRUG RESISTANCE PROTEIN YPNP-RELATED"/>
    <property type="match status" value="1"/>
</dbReference>
<dbReference type="PANTHER" id="PTHR43549:SF2">
    <property type="entry name" value="MULTIDRUG RESISTANCE PROTEIN NORM-RELATED"/>
    <property type="match status" value="1"/>
</dbReference>
<dbReference type="Proteomes" id="UP001152320">
    <property type="component" value="Chromosome 12"/>
</dbReference>
<keyword evidence="4" id="KW-1003">Cell membrane</keyword>
<dbReference type="GO" id="GO:0005886">
    <property type="term" value="C:plasma membrane"/>
    <property type="evidence" value="ECO:0007669"/>
    <property type="project" value="UniProtKB-SubCell"/>
</dbReference>
<evidence type="ECO:0000256" key="4">
    <source>
        <dbReference type="ARBA" id="ARBA00022475"/>
    </source>
</evidence>
<feature type="compositionally biased region" description="Basic and acidic residues" evidence="9">
    <location>
        <begin position="90"/>
        <end position="101"/>
    </location>
</feature>
<reference evidence="10" key="1">
    <citation type="submission" date="2021-10" db="EMBL/GenBank/DDBJ databases">
        <title>Tropical sea cucumber genome reveals ecological adaptation and Cuvierian tubules defense mechanism.</title>
        <authorList>
            <person name="Chen T."/>
        </authorList>
    </citation>
    <scope>NUCLEOTIDE SEQUENCE</scope>
    <source>
        <strain evidence="10">Nanhai2018</strain>
        <tissue evidence="10">Muscle</tissue>
    </source>
</reference>
<feature type="region of interest" description="Disordered" evidence="9">
    <location>
        <begin position="1"/>
        <end position="45"/>
    </location>
</feature>
<evidence type="ECO:0000256" key="7">
    <source>
        <dbReference type="ARBA" id="ARBA00023136"/>
    </source>
</evidence>
<evidence type="ECO:0000256" key="1">
    <source>
        <dbReference type="ARBA" id="ARBA00004651"/>
    </source>
</evidence>
<feature type="transmembrane region" description="Helical" evidence="8">
    <location>
        <begin position="428"/>
        <end position="445"/>
    </location>
</feature>
<keyword evidence="3" id="KW-0813">Transport</keyword>
<evidence type="ECO:0000313" key="10">
    <source>
        <dbReference type="EMBL" id="KAJ8032118.1"/>
    </source>
</evidence>
<keyword evidence="11" id="KW-1185">Reference proteome</keyword>
<feature type="compositionally biased region" description="Polar residues" evidence="9">
    <location>
        <begin position="76"/>
        <end position="87"/>
    </location>
</feature>
<dbReference type="OrthoDB" id="2119662at2759"/>
<feature type="transmembrane region" description="Helical" evidence="8">
    <location>
        <begin position="311"/>
        <end position="333"/>
    </location>
</feature>
<evidence type="ECO:0000256" key="3">
    <source>
        <dbReference type="ARBA" id="ARBA00022448"/>
    </source>
</evidence>
<feature type="transmembrane region" description="Helical" evidence="8">
    <location>
        <begin position="207"/>
        <end position="226"/>
    </location>
</feature>
<sequence length="558" mass="63124">MFDGTDFMTGHYSSNERYSGEGNNLKQRTNKMKPPSVTSDMYGSQRSIDAEVRACLQKSIQADDPPEVIVTDSAERQSSLVGDNQGYQAKESKKEEPPPEKQEVAAESATDLASLSWISVVKISFKRISWNLYLALLLTKLIPTVYRTTRVYYLGDLPNDHGVNIASQLTWVNLILEVVQESLILPLFYMIGVTLDDQRETRNRVKTGLIFTFLVHVVFGGIIVAAAEPLIKFMAQDADLIDETVIYIRLEMVSIPLNSVVQFVTVVFTLYQWQRNIYTVLGIRLILSVLLDTFFLSQFDFSLKLGVNGIAYGNMIATGVTCLYCIFVLFLKFGANCICGRMSLSWMTKWGSVGFYSGLDSLVRNLFYTLCVVRMMNVIAEQGTYWRANEFIWNWLLLAFLPMADVLKQDIGASTNPVMNHKVKMAGYMIFTIILAIIWCATIPAWKPFFETVMNIPEEDVNEVFKLVIILMPAYIIFMINTLMDSVFIGKGKTIMLAIQSIITNILVFGVSFVLYLFNVYEPTLINISLLFGISIIVDSLITTGLYVVYIKKINYKM</sequence>
<feature type="compositionally biased region" description="Polar residues" evidence="9">
    <location>
        <begin position="36"/>
        <end position="45"/>
    </location>
</feature>
<gene>
    <name evidence="10" type="ORF">HOLleu_25541</name>
</gene>
<feature type="transmembrane region" description="Helical" evidence="8">
    <location>
        <begin position="278"/>
        <end position="299"/>
    </location>
</feature>
<evidence type="ECO:0000256" key="2">
    <source>
        <dbReference type="ARBA" id="ARBA00010199"/>
    </source>
</evidence>